<accession>A0AAD5XMD3</accession>
<organism evidence="2 3">
    <name type="scientific">Geranomyces variabilis</name>
    <dbReference type="NCBI Taxonomy" id="109894"/>
    <lineage>
        <taxon>Eukaryota</taxon>
        <taxon>Fungi</taxon>
        <taxon>Fungi incertae sedis</taxon>
        <taxon>Chytridiomycota</taxon>
        <taxon>Chytridiomycota incertae sedis</taxon>
        <taxon>Chytridiomycetes</taxon>
        <taxon>Spizellomycetales</taxon>
        <taxon>Powellomycetaceae</taxon>
        <taxon>Geranomyces</taxon>
    </lineage>
</organism>
<dbReference type="Pfam" id="PF19063">
    <property type="entry name" value="DUF5759"/>
    <property type="match status" value="1"/>
</dbReference>
<gene>
    <name evidence="2" type="ORF">HDU87_000485</name>
</gene>
<dbReference type="EMBL" id="JADGJQ010000101">
    <property type="protein sequence ID" value="KAJ3170019.1"/>
    <property type="molecule type" value="Genomic_DNA"/>
</dbReference>
<comment type="caution">
    <text evidence="2">The sequence shown here is derived from an EMBL/GenBank/DDBJ whole genome shotgun (WGS) entry which is preliminary data.</text>
</comment>
<reference evidence="2" key="1">
    <citation type="submission" date="2020-05" db="EMBL/GenBank/DDBJ databases">
        <title>Phylogenomic resolution of chytrid fungi.</title>
        <authorList>
            <person name="Stajich J.E."/>
            <person name="Amses K."/>
            <person name="Simmons R."/>
            <person name="Seto K."/>
            <person name="Myers J."/>
            <person name="Bonds A."/>
            <person name="Quandt C.A."/>
            <person name="Barry K."/>
            <person name="Liu P."/>
            <person name="Grigoriev I."/>
            <person name="Longcore J.E."/>
            <person name="James T.Y."/>
        </authorList>
    </citation>
    <scope>NUCLEOTIDE SEQUENCE</scope>
    <source>
        <strain evidence="2">JEL0379</strain>
    </source>
</reference>
<evidence type="ECO:0000313" key="3">
    <source>
        <dbReference type="Proteomes" id="UP001212152"/>
    </source>
</evidence>
<sequence length="371" mass="41450">MSTKLSFKASDLLKEEEALARLRKKNYRIQFQKCLNVVNSAHKDLHQQYTVYNVPLVLPGDPHFSLQECIAYLKEKLTDAEFYVKLMQPGNVLLISWLPEHVRKVKKKAQQKVNEKRAAETQASVSEAAGSSKDEEKKHSEGKEITNQNMSNYVVHDIKSGILDTSQLTLTKAKSIFNIGSGNKQLWLKVNPCVLKYGYRPHQYKNTSPGNIVISDMGDLSEAVEAVEQFVIDTLTRVYKGTTLNNVAVTDKTIQRAPEGMFKSSMYNGTLQVSVDNKGKDKCPIFDQNATAVSSVDLKQVLTAGLAVTIFVQPIFAWMMGEKIGIRWDAKQIKILGSAMDQPDPDSEGEEDDNASAKPRSAAEMLKLFDD</sequence>
<keyword evidence="3" id="KW-1185">Reference proteome</keyword>
<protein>
    <submittedName>
        <fullName evidence="2">Uncharacterized protein</fullName>
    </submittedName>
</protein>
<proteinExistence type="predicted"/>
<feature type="region of interest" description="Disordered" evidence="1">
    <location>
        <begin position="338"/>
        <end position="361"/>
    </location>
</feature>
<dbReference type="InterPro" id="IPR043977">
    <property type="entry name" value="DUF5759"/>
</dbReference>
<name>A0AAD5XMD3_9FUNG</name>
<feature type="region of interest" description="Disordered" evidence="1">
    <location>
        <begin position="109"/>
        <end position="146"/>
    </location>
</feature>
<dbReference type="AlphaFoldDB" id="A0AAD5XMD3"/>
<feature type="compositionally biased region" description="Acidic residues" evidence="1">
    <location>
        <begin position="343"/>
        <end position="354"/>
    </location>
</feature>
<evidence type="ECO:0000313" key="2">
    <source>
        <dbReference type="EMBL" id="KAJ3170019.1"/>
    </source>
</evidence>
<feature type="compositionally biased region" description="Basic and acidic residues" evidence="1">
    <location>
        <begin position="132"/>
        <end position="144"/>
    </location>
</feature>
<dbReference type="Proteomes" id="UP001212152">
    <property type="component" value="Unassembled WGS sequence"/>
</dbReference>
<evidence type="ECO:0000256" key="1">
    <source>
        <dbReference type="SAM" id="MobiDB-lite"/>
    </source>
</evidence>